<dbReference type="EMBL" id="JAVRAD010000011">
    <property type="protein sequence ID" value="MDX8331653.1"/>
    <property type="molecule type" value="Genomic_DNA"/>
</dbReference>
<dbReference type="InterPro" id="IPR050955">
    <property type="entry name" value="Plant_Biomass_Hydrol_Est"/>
</dbReference>
<keyword evidence="2 3" id="KW-0378">Hydrolase</keyword>
<organism evidence="5 6">
    <name type="scientific">Agrobacterium rosae</name>
    <dbReference type="NCBI Taxonomy" id="1972867"/>
    <lineage>
        <taxon>Bacteria</taxon>
        <taxon>Pseudomonadati</taxon>
        <taxon>Pseudomonadota</taxon>
        <taxon>Alphaproteobacteria</taxon>
        <taxon>Hyphomicrobiales</taxon>
        <taxon>Rhizobiaceae</taxon>
        <taxon>Rhizobium/Agrobacterium group</taxon>
        <taxon>Agrobacterium</taxon>
    </lineage>
</organism>
<dbReference type="STRING" id="1907666.DSM25559_4422"/>
<protein>
    <submittedName>
        <fullName evidence="3">Alpha/beta hydrolase</fullName>
    </submittedName>
    <submittedName>
        <fullName evidence="5">Poly(3-hydroxybutyrate) depolymerase</fullName>
    </submittedName>
</protein>
<dbReference type="PANTHER" id="PTHR43037">
    <property type="entry name" value="UNNAMED PRODUCT-RELATED"/>
    <property type="match status" value="1"/>
</dbReference>
<dbReference type="AlphaFoldDB" id="A0A1R3U483"/>
<evidence type="ECO:0000313" key="4">
    <source>
        <dbReference type="EMBL" id="MDX8331653.1"/>
    </source>
</evidence>
<dbReference type="Gene3D" id="3.40.50.1820">
    <property type="entry name" value="alpha/beta hydrolase"/>
    <property type="match status" value="1"/>
</dbReference>
<proteinExistence type="predicted"/>
<evidence type="ECO:0000256" key="1">
    <source>
        <dbReference type="ARBA" id="ARBA00022729"/>
    </source>
</evidence>
<evidence type="ECO:0000313" key="6">
    <source>
        <dbReference type="Proteomes" id="UP000187891"/>
    </source>
</evidence>
<dbReference type="InterPro" id="IPR029058">
    <property type="entry name" value="AB_hydrolase_fold"/>
</dbReference>
<accession>A0A1R3U483</accession>
<keyword evidence="7" id="KW-1185">Reference proteome</keyword>
<dbReference type="PANTHER" id="PTHR43037:SF5">
    <property type="entry name" value="FERULOYL ESTERASE"/>
    <property type="match status" value="1"/>
</dbReference>
<reference evidence="5" key="1">
    <citation type="submission" date="2016-10" db="EMBL/GenBank/DDBJ databases">
        <authorList>
            <person name="de Groot N.N."/>
        </authorList>
    </citation>
    <scope>NUCLEOTIDE SEQUENCE [LARGE SCALE GENOMIC DNA]</scope>
    <source>
        <strain evidence="5">DSM25559</strain>
    </source>
</reference>
<reference evidence="3 7" key="3">
    <citation type="journal article" date="2023" name="Phytobiomes J">
        <title>Deciphering the key players within the bacterial microbiota associated with aerial crown gall tumors on rhododendron: Insights into the gallobiome.</title>
        <authorList>
            <person name="Kuzmanovic N."/>
            <person name="Nesme J."/>
            <person name="Wolf J."/>
            <person name="Neumann-Schaal M."/>
            <person name="Petersen J."/>
            <person name="Fernandez-Gnecco G."/>
            <person name="Sproeer C."/>
            <person name="Bunk B."/>
            <person name="Overmann J."/>
            <person name="Sorensen S.J."/>
            <person name="Idczak E."/>
            <person name="Smalla K."/>
        </authorList>
    </citation>
    <scope>NUCLEOTIDE SEQUENCE [LARGE SCALE GENOMIC DNA]</scope>
    <source>
        <strain evidence="3">Rho-11.1</strain>
        <strain evidence="4">Rho-14.1</strain>
        <strain evidence="7">rho-14.1</strain>
    </source>
</reference>
<sequence length="281" mass="32084">MRSGHGKVLTFYQFGRTALFASRMDQRFSWCAYIPSGYSEDEDRRYPLAVLIHGSLRNADQLRDEFIDFAEENQCVLLAPLFPCGIEEPGDLHNYKHILYRGIRFDLLVLDMIEEVSALYRLQKERVLMHGFSGGGQFVHRFFYLHPERLSGVSIGAPGTVTLPDEDSDWWVGTRRMEEIFGRPFNPGPMRDIPVQLVVGAEDTETWEVLVKPTSAFWMEGINDSGDTRIARLRALEAGLRTIGIEPRFDMVPGVAHHGSYIQEPVKAFFSDILKNAREQL</sequence>
<evidence type="ECO:0000313" key="5">
    <source>
        <dbReference type="EMBL" id="SCX34278.1"/>
    </source>
</evidence>
<dbReference type="EMBL" id="FMUE01000015">
    <property type="protein sequence ID" value="SCX34278.1"/>
    <property type="molecule type" value="Genomic_DNA"/>
</dbReference>
<dbReference type="RefSeq" id="WP_077122449.1">
    <property type="nucleotide sequence ID" value="NZ_CP192766.1"/>
</dbReference>
<dbReference type="Proteomes" id="UP000187891">
    <property type="component" value="Unassembled WGS sequence"/>
</dbReference>
<evidence type="ECO:0000313" key="7">
    <source>
        <dbReference type="Proteomes" id="UP001277561"/>
    </source>
</evidence>
<dbReference type="GO" id="GO:0016787">
    <property type="term" value="F:hydrolase activity"/>
    <property type="evidence" value="ECO:0007669"/>
    <property type="project" value="UniProtKB-KW"/>
</dbReference>
<name>A0A1R3U483_9HYPH</name>
<dbReference type="EMBL" id="JAVRAF010000009">
    <property type="protein sequence ID" value="MDX8304725.1"/>
    <property type="molecule type" value="Genomic_DNA"/>
</dbReference>
<keyword evidence="1" id="KW-0732">Signal</keyword>
<evidence type="ECO:0000313" key="3">
    <source>
        <dbReference type="EMBL" id="MDX8304725.1"/>
    </source>
</evidence>
<dbReference type="Proteomes" id="UP001277561">
    <property type="component" value="Unassembled WGS sequence"/>
</dbReference>
<evidence type="ECO:0000256" key="2">
    <source>
        <dbReference type="ARBA" id="ARBA00022801"/>
    </source>
</evidence>
<gene>
    <name evidence="5" type="ORF">DSM25559_4422</name>
    <name evidence="3" type="ORF">RMR22_20930</name>
    <name evidence="4" type="ORF">RMS29_20750</name>
</gene>
<dbReference type="SUPFAM" id="SSF53474">
    <property type="entry name" value="alpha/beta-Hydrolases"/>
    <property type="match status" value="1"/>
</dbReference>
<reference evidence="6" key="2">
    <citation type="submission" date="2016-10" db="EMBL/GenBank/DDBJ databases">
        <authorList>
            <person name="Wibberg D."/>
        </authorList>
    </citation>
    <scope>NUCLEOTIDE SEQUENCE [LARGE SCALE GENOMIC DNA]</scope>
</reference>